<proteinExistence type="predicted"/>
<dbReference type="NCBIfam" id="NF047498">
    <property type="entry name" value="LIC_12616_fam"/>
    <property type="match status" value="1"/>
</dbReference>
<name>A0ABW3I5Y6_9PAST</name>
<dbReference type="InterPro" id="IPR057087">
    <property type="entry name" value="Gp12-like"/>
</dbReference>
<evidence type="ECO:0000313" key="3">
    <source>
        <dbReference type="Proteomes" id="UP001596996"/>
    </source>
</evidence>
<evidence type="ECO:0000259" key="1">
    <source>
        <dbReference type="Pfam" id="PF23961"/>
    </source>
</evidence>
<protein>
    <submittedName>
        <fullName evidence="2">LIC_12616 family protein</fullName>
    </submittedName>
</protein>
<comment type="caution">
    <text evidence="2">The sequence shown here is derived from an EMBL/GenBank/DDBJ whole genome shotgun (WGS) entry which is preliminary data.</text>
</comment>
<sequence length="151" mass="16712">MALKLPDGSVLGGWLPDNKLSKFITVDLISSKEIGLSKRRFDGQKERIITSCLSMVSVSCYGSNAVRVAMKLRTILQSSEIIDAFKTMNAGIVSFSDVRNLTATILANFEERGQFDCEISHHHVVETTLNSIEQVDITTNNHLVKQIRGNS</sequence>
<reference evidence="3" key="1">
    <citation type="journal article" date="2019" name="Int. J. Syst. Evol. Microbiol.">
        <title>The Global Catalogue of Microorganisms (GCM) 10K type strain sequencing project: providing services to taxonomists for standard genome sequencing and annotation.</title>
        <authorList>
            <consortium name="The Broad Institute Genomics Platform"/>
            <consortium name="The Broad Institute Genome Sequencing Center for Infectious Disease"/>
            <person name="Wu L."/>
            <person name="Ma J."/>
        </authorList>
    </citation>
    <scope>NUCLEOTIDE SEQUENCE [LARGE SCALE GENOMIC DNA]</scope>
    <source>
        <strain evidence="3">CCUG 61707</strain>
    </source>
</reference>
<accession>A0ABW3I5Y6</accession>
<organism evidence="2 3">
    <name type="scientific">Seminibacterium arietis</name>
    <dbReference type="NCBI Taxonomy" id="1173502"/>
    <lineage>
        <taxon>Bacteria</taxon>
        <taxon>Pseudomonadati</taxon>
        <taxon>Pseudomonadota</taxon>
        <taxon>Gammaproteobacteria</taxon>
        <taxon>Pasteurellales</taxon>
        <taxon>Pasteurellaceae</taxon>
        <taxon>Seminibacterium</taxon>
    </lineage>
</organism>
<dbReference type="EMBL" id="JBHTJN010000001">
    <property type="protein sequence ID" value="MFD0965264.1"/>
    <property type="molecule type" value="Genomic_DNA"/>
</dbReference>
<evidence type="ECO:0000313" key="2">
    <source>
        <dbReference type="EMBL" id="MFD0965264.1"/>
    </source>
</evidence>
<dbReference type="RefSeq" id="WP_380817751.1">
    <property type="nucleotide sequence ID" value="NZ_JBHTJN010000001.1"/>
</dbReference>
<feature type="domain" description="Phage neck terminator protein gp12-like" evidence="1">
    <location>
        <begin position="21"/>
        <end position="139"/>
    </location>
</feature>
<dbReference type="Proteomes" id="UP001596996">
    <property type="component" value="Unassembled WGS sequence"/>
</dbReference>
<keyword evidence="3" id="KW-1185">Reference proteome</keyword>
<dbReference type="Pfam" id="PF23961">
    <property type="entry name" value="Phage_tail_terminator_9"/>
    <property type="match status" value="1"/>
</dbReference>
<gene>
    <name evidence="2" type="ORF">ACFQ02_00065</name>
</gene>